<dbReference type="Ensembl" id="ENSSHAT00000049236.1">
    <property type="protein sequence ID" value="ENSSHAP00000036138.1"/>
    <property type="gene ID" value="ENSSHAG00000022464.1"/>
</dbReference>
<evidence type="ECO:0008006" key="5">
    <source>
        <dbReference type="Google" id="ProtNLM"/>
    </source>
</evidence>
<protein>
    <recommendedName>
        <fullName evidence="5">Synaptonemal complex central element protein 3</fullName>
    </recommendedName>
</protein>
<dbReference type="PANTHER" id="PTHR36686:SF1">
    <property type="entry name" value="SYNAPTONEMAL COMPLEX CENTRAL ELEMENT PROTEIN 3"/>
    <property type="match status" value="1"/>
</dbReference>
<evidence type="ECO:0000313" key="3">
    <source>
        <dbReference type="Ensembl" id="ENSSHAP00000036138.1"/>
    </source>
</evidence>
<feature type="compositionally biased region" description="Basic residues" evidence="2">
    <location>
        <begin position="193"/>
        <end position="206"/>
    </location>
</feature>
<dbReference type="GO" id="GO:0007283">
    <property type="term" value="P:spermatogenesis"/>
    <property type="evidence" value="ECO:0007669"/>
    <property type="project" value="InterPro"/>
</dbReference>
<feature type="region of interest" description="Disordered" evidence="2">
    <location>
        <begin position="1"/>
        <end position="239"/>
    </location>
</feature>
<dbReference type="GO" id="GO:0007130">
    <property type="term" value="P:synaptonemal complex assembly"/>
    <property type="evidence" value="ECO:0007669"/>
    <property type="project" value="InterPro"/>
</dbReference>
<dbReference type="PANTHER" id="PTHR36686">
    <property type="entry name" value="SYNAPTONEMAL COMPLEX CENTRAL ELEMENT PROTEIN 3"/>
    <property type="match status" value="1"/>
</dbReference>
<accession>A0A7N4V3A2</accession>
<evidence type="ECO:0000256" key="1">
    <source>
        <dbReference type="SAM" id="Coils"/>
    </source>
</evidence>
<name>A0A7N4V3A2_SARHA</name>
<reference evidence="3" key="3">
    <citation type="submission" date="2025-09" db="UniProtKB">
        <authorList>
            <consortium name="Ensembl"/>
        </authorList>
    </citation>
    <scope>IDENTIFICATION</scope>
</reference>
<feature type="coiled-coil region" evidence="1">
    <location>
        <begin position="239"/>
        <end position="266"/>
    </location>
</feature>
<feature type="compositionally biased region" description="Low complexity" evidence="2">
    <location>
        <begin position="177"/>
        <end position="189"/>
    </location>
</feature>
<dbReference type="Pfam" id="PF15191">
    <property type="entry name" value="Synaptonemal_3"/>
    <property type="match status" value="1"/>
</dbReference>
<dbReference type="GeneTree" id="ENSGT00390000009978"/>
<dbReference type="GO" id="GO:0000801">
    <property type="term" value="C:central element"/>
    <property type="evidence" value="ECO:0007669"/>
    <property type="project" value="TreeGrafter"/>
</dbReference>
<organism evidence="3 4">
    <name type="scientific">Sarcophilus harrisii</name>
    <name type="common">Tasmanian devil</name>
    <name type="synonym">Sarcophilus laniarius</name>
    <dbReference type="NCBI Taxonomy" id="9305"/>
    <lineage>
        <taxon>Eukaryota</taxon>
        <taxon>Metazoa</taxon>
        <taxon>Chordata</taxon>
        <taxon>Craniata</taxon>
        <taxon>Vertebrata</taxon>
        <taxon>Euteleostomi</taxon>
        <taxon>Mammalia</taxon>
        <taxon>Metatheria</taxon>
        <taxon>Dasyuromorphia</taxon>
        <taxon>Dasyuridae</taxon>
        <taxon>Sarcophilus</taxon>
    </lineage>
</organism>
<evidence type="ECO:0000256" key="2">
    <source>
        <dbReference type="SAM" id="MobiDB-lite"/>
    </source>
</evidence>
<reference evidence="3" key="2">
    <citation type="submission" date="2025-08" db="UniProtKB">
        <authorList>
            <consortium name="Ensembl"/>
        </authorList>
    </citation>
    <scope>IDENTIFICATION</scope>
</reference>
<dbReference type="AlphaFoldDB" id="A0A7N4V3A2"/>
<reference evidence="3 4" key="1">
    <citation type="journal article" date="2011" name="Proc. Natl. Acad. Sci. U.S.A.">
        <title>Genetic diversity and population structure of the endangered marsupial Sarcophilus harrisii (Tasmanian devil).</title>
        <authorList>
            <person name="Miller W."/>
            <person name="Hayes V.M."/>
            <person name="Ratan A."/>
            <person name="Petersen D.C."/>
            <person name="Wittekindt N.E."/>
            <person name="Miller J."/>
            <person name="Walenz B."/>
            <person name="Knight J."/>
            <person name="Qi J."/>
            <person name="Zhao F."/>
            <person name="Wang Q."/>
            <person name="Bedoya-Reina O.C."/>
            <person name="Katiyar N."/>
            <person name="Tomsho L.P."/>
            <person name="Kasson L.M."/>
            <person name="Hardie R.A."/>
            <person name="Woodbridge P."/>
            <person name="Tindall E.A."/>
            <person name="Bertelsen M.F."/>
            <person name="Dixon D."/>
            <person name="Pyecroft S."/>
            <person name="Helgen K.M."/>
            <person name="Lesk A.M."/>
            <person name="Pringle T.H."/>
            <person name="Patterson N."/>
            <person name="Zhang Y."/>
            <person name="Kreiss A."/>
            <person name="Woods G.M."/>
            <person name="Jones M.E."/>
            <person name="Schuster S.C."/>
        </authorList>
    </citation>
    <scope>NUCLEOTIDE SEQUENCE [LARGE SCALE GENOMIC DNA]</scope>
</reference>
<gene>
    <name evidence="3" type="primary">SYCE3</name>
</gene>
<feature type="compositionally biased region" description="Low complexity" evidence="2">
    <location>
        <begin position="82"/>
        <end position="91"/>
    </location>
</feature>
<feature type="compositionally biased region" description="Basic and acidic residues" evidence="2">
    <location>
        <begin position="220"/>
        <end position="239"/>
    </location>
</feature>
<feature type="compositionally biased region" description="Basic residues" evidence="2">
    <location>
        <begin position="165"/>
        <end position="174"/>
    </location>
</feature>
<dbReference type="InterPro" id="IPR028145">
    <property type="entry name" value="Synaptonemal_3"/>
</dbReference>
<dbReference type="GO" id="GO:0007131">
    <property type="term" value="P:reciprocal meiotic recombination"/>
    <property type="evidence" value="ECO:0007669"/>
    <property type="project" value="InterPro"/>
</dbReference>
<keyword evidence="1" id="KW-0175">Coiled coil</keyword>
<keyword evidence="4" id="KW-1185">Reference proteome</keyword>
<evidence type="ECO:0000313" key="4">
    <source>
        <dbReference type="Proteomes" id="UP000007648"/>
    </source>
</evidence>
<dbReference type="InParanoid" id="A0A7N4V3A2"/>
<proteinExistence type="predicted"/>
<dbReference type="Proteomes" id="UP000007648">
    <property type="component" value="Unassembled WGS sequence"/>
</dbReference>
<sequence length="316" mass="33384">EGARGASRGVPESPGGVGPVGATIPEAEQTAGLGSSAGRGRDAVTAAGSPGPWVEARGHRPRPPAGIAPPLLLSPAPPAQPRPSCSAPPSSEGFPRLAPGLRFPYTDGETEATGVPLAPPSHGRGSRGSGGRRDPRAHSAECAPCRRPGPAGRGKAGAPGPRPVGRPRRQRKERPPRGAAQGCGRACAEGRGRGHRPGRGRSRCGRGSHLGPPEHGCACAKDRPAAQRMAESDPGDRNYDNMLKMLSDLNKDLEKLLEEMEKISVQATWMAYDMVVMRTNPALADSMRRLEDAFLNCKEEMEKNWQELLNETKPKQ</sequence>